<dbReference type="EMBL" id="CP044016">
    <property type="protein sequence ID" value="QES90754.1"/>
    <property type="molecule type" value="Genomic_DNA"/>
</dbReference>
<proteinExistence type="predicted"/>
<dbReference type="InterPro" id="IPR034746">
    <property type="entry name" value="POTRA"/>
</dbReference>
<dbReference type="PIRSF" id="PIRSF006076">
    <property type="entry name" value="OM_assembly_OMP85"/>
    <property type="match status" value="1"/>
</dbReference>
<dbReference type="InterPro" id="IPR023707">
    <property type="entry name" value="OM_assembly_BamA"/>
</dbReference>
<dbReference type="Gene3D" id="2.40.160.50">
    <property type="entry name" value="membrane protein fhac: a member of the omp85/tpsb transporter family"/>
    <property type="match status" value="1"/>
</dbReference>
<keyword evidence="4" id="KW-0732">Signal</keyword>
<sequence>MYKPLKFILLGLIVSLIHLSVFAQLPVTTQGDSSSQITSIDANLMNINNQTTPHKYIIAGITVTGNNYFDSSLLISVSGLAIGDQVLIPGADNISKAINKLWSQKSFSDISIYYTKLVGDQLYLELHVVERPRLTHMYFKGIPKSQADELKSKTGLVLGHTITDDAKINAISAIKKYYDEKGFRNSHIRIQQAKDSSYLSNNGATLNIYVDKGQKVKISDVYFTGNPQVPTDQLKKQMKGTKEMGLMTLYPATDSGVWGIKTQYPFAEYWKDRGPLRPSLTGKFLSPYFRPGKIFNSGKFDEKKYTEDKEKVIAYYNKLGYRDAAILKDTMYYNSKGNLDIALKVREGRKYYFGTITWRGNTLYSDSILNEILGVKKGDVYNQEILNTKLGITMNPEIADVSGLYQNQGYLFFQANPVESVYKDTINFEIRLNEGPQATIKYVRIAGNDKTNEHVARRELYTIPGDKFSREMLIRSQRQLANLGFFDQEKITPDIQPNQEDGTVDINWGLAEKSADQLELSAGFGGGIGLTGTLGLTFSNFSTKNIFNKDAWSPLPTGDGQKLSLRYQSNGRAYRSYNVAFTEPWLGGKKRNGLNVSLVDTKYSNGYNYYTGRYDSQSDTTWFRTTGITVGYTKQLRWPDDNFSFGVQLGYTRYQLHNYYIDYYNLPDFRNGASNNINIKFTLNRYTINNPIFPTNGSNLMLSAQLTPPYSLIDSKIASYTDSRKYRWIEYHKWRFTGEWYIPIGAAHGEDHKQFVLKMAAKMGYIGKYNTNQNIEVSPFERFQVGNSGLSNTYSFLGYDIISQRGYPVYSSSNPTINPDQQQATSYFTIFNKYTTELRYPLSLNPSSTIYGLAFFEAANGWYDFKSYNPFQLRRSVGLGMRFNLPMFGLLGFDYGIGLDRIQKGQGIKGAGSFTFMMGFEPD</sequence>
<keyword evidence="3" id="KW-0472">Membrane</keyword>
<evidence type="ECO:0000256" key="2">
    <source>
        <dbReference type="ARBA" id="ARBA00022452"/>
    </source>
</evidence>
<dbReference type="GO" id="GO:0071709">
    <property type="term" value="P:membrane assembly"/>
    <property type="evidence" value="ECO:0007669"/>
    <property type="project" value="InterPro"/>
</dbReference>
<comment type="subcellular location">
    <subcellularLocation>
        <location evidence="1">Membrane</location>
    </subcellularLocation>
</comment>
<dbReference type="PROSITE" id="PS51779">
    <property type="entry name" value="POTRA"/>
    <property type="match status" value="1"/>
</dbReference>
<evidence type="ECO:0000313" key="6">
    <source>
        <dbReference type="EMBL" id="QES90754.1"/>
    </source>
</evidence>
<dbReference type="AlphaFoldDB" id="A0A5P2G4K1"/>
<evidence type="ECO:0000256" key="1">
    <source>
        <dbReference type="ARBA" id="ARBA00004370"/>
    </source>
</evidence>
<dbReference type="InterPro" id="IPR010827">
    <property type="entry name" value="BamA/TamA_POTRA"/>
</dbReference>
<organism evidence="6 7">
    <name type="scientific">Rhizosphaericola mali</name>
    <dbReference type="NCBI Taxonomy" id="2545455"/>
    <lineage>
        <taxon>Bacteria</taxon>
        <taxon>Pseudomonadati</taxon>
        <taxon>Bacteroidota</taxon>
        <taxon>Chitinophagia</taxon>
        <taxon>Chitinophagales</taxon>
        <taxon>Chitinophagaceae</taxon>
        <taxon>Rhizosphaericola</taxon>
    </lineage>
</organism>
<feature type="chain" id="PRO_5024366499" evidence="4">
    <location>
        <begin position="24"/>
        <end position="923"/>
    </location>
</feature>
<feature type="domain" description="POTRA" evidence="5">
    <location>
        <begin position="56"/>
        <end position="131"/>
    </location>
</feature>
<keyword evidence="2" id="KW-1134">Transmembrane beta strand</keyword>
<keyword evidence="7" id="KW-1185">Reference proteome</keyword>
<evidence type="ECO:0000313" key="7">
    <source>
        <dbReference type="Proteomes" id="UP000292424"/>
    </source>
</evidence>
<evidence type="ECO:0000256" key="4">
    <source>
        <dbReference type="SAM" id="SignalP"/>
    </source>
</evidence>
<dbReference type="Pfam" id="PF07244">
    <property type="entry name" value="POTRA"/>
    <property type="match status" value="3"/>
</dbReference>
<reference evidence="6 7" key="1">
    <citation type="submission" date="2019-09" db="EMBL/GenBank/DDBJ databases">
        <title>Complete genome sequence of Arachidicoccus sp. B3-10 isolated from apple orchard soil.</title>
        <authorList>
            <person name="Kim H.S."/>
            <person name="Han K.-I."/>
            <person name="Suh M.K."/>
            <person name="Lee K.C."/>
            <person name="Eom M.K."/>
            <person name="Kim J.-S."/>
            <person name="Kang S.W."/>
            <person name="Sin Y."/>
            <person name="Lee J.-S."/>
        </authorList>
    </citation>
    <scope>NUCLEOTIDE SEQUENCE [LARGE SCALE GENOMIC DNA]</scope>
    <source>
        <strain evidence="6 7">B3-10</strain>
    </source>
</reference>
<feature type="signal peptide" evidence="4">
    <location>
        <begin position="1"/>
        <end position="23"/>
    </location>
</feature>
<name>A0A5P2G4K1_9BACT</name>
<dbReference type="GO" id="GO:0019867">
    <property type="term" value="C:outer membrane"/>
    <property type="evidence" value="ECO:0007669"/>
    <property type="project" value="InterPro"/>
</dbReference>
<dbReference type="KEGG" id="arac:E0W69_019545"/>
<evidence type="ECO:0000256" key="3">
    <source>
        <dbReference type="ARBA" id="ARBA00023136"/>
    </source>
</evidence>
<dbReference type="Proteomes" id="UP000292424">
    <property type="component" value="Chromosome"/>
</dbReference>
<protein>
    <submittedName>
        <fullName evidence="6">Outer membrane protein assembly factor</fullName>
    </submittedName>
</protein>
<dbReference type="Gene3D" id="3.10.20.310">
    <property type="entry name" value="membrane protein fhac"/>
    <property type="match status" value="4"/>
</dbReference>
<evidence type="ECO:0000259" key="5">
    <source>
        <dbReference type="PROSITE" id="PS51779"/>
    </source>
</evidence>
<dbReference type="RefSeq" id="WP_131331738.1">
    <property type="nucleotide sequence ID" value="NZ_CP044016.1"/>
</dbReference>
<keyword evidence="2" id="KW-0812">Transmembrane</keyword>
<gene>
    <name evidence="6" type="ORF">E0W69_019545</name>
</gene>
<accession>A0A5P2G4K1</accession>
<dbReference type="OrthoDB" id="9802086at2"/>